<protein>
    <submittedName>
        <fullName evidence="1">Uncharacterized protein</fullName>
    </submittedName>
</protein>
<evidence type="ECO:0000313" key="2">
    <source>
        <dbReference type="Proteomes" id="UP000807115"/>
    </source>
</evidence>
<proteinExistence type="predicted"/>
<dbReference type="EMBL" id="CM027683">
    <property type="protein sequence ID" value="KAG0532332.1"/>
    <property type="molecule type" value="Genomic_DNA"/>
</dbReference>
<reference evidence="1" key="2">
    <citation type="submission" date="2020-10" db="EMBL/GenBank/DDBJ databases">
        <authorList>
            <person name="Cooper E.A."/>
            <person name="Brenton Z.W."/>
            <person name="Flinn B.S."/>
            <person name="Jenkins J."/>
            <person name="Shu S."/>
            <person name="Flowers D."/>
            <person name="Luo F."/>
            <person name="Wang Y."/>
            <person name="Xia P."/>
            <person name="Barry K."/>
            <person name="Daum C."/>
            <person name="Lipzen A."/>
            <person name="Yoshinaga Y."/>
            <person name="Schmutz J."/>
            <person name="Saski C."/>
            <person name="Vermerris W."/>
            <person name="Kresovich S."/>
        </authorList>
    </citation>
    <scope>NUCLEOTIDE SEQUENCE</scope>
</reference>
<organism evidence="1 2">
    <name type="scientific">Sorghum bicolor</name>
    <name type="common">Sorghum</name>
    <name type="synonym">Sorghum vulgare</name>
    <dbReference type="NCBI Taxonomy" id="4558"/>
    <lineage>
        <taxon>Eukaryota</taxon>
        <taxon>Viridiplantae</taxon>
        <taxon>Streptophyta</taxon>
        <taxon>Embryophyta</taxon>
        <taxon>Tracheophyta</taxon>
        <taxon>Spermatophyta</taxon>
        <taxon>Magnoliopsida</taxon>
        <taxon>Liliopsida</taxon>
        <taxon>Poales</taxon>
        <taxon>Poaceae</taxon>
        <taxon>PACMAD clade</taxon>
        <taxon>Panicoideae</taxon>
        <taxon>Andropogonodae</taxon>
        <taxon>Andropogoneae</taxon>
        <taxon>Sorghinae</taxon>
        <taxon>Sorghum</taxon>
    </lineage>
</organism>
<dbReference type="Proteomes" id="UP000807115">
    <property type="component" value="Chromosome 4"/>
</dbReference>
<dbReference type="Gramene" id="EES04742">
    <property type="protein sequence ID" value="EES04742"/>
    <property type="gene ID" value="SORBI_3004G091800"/>
</dbReference>
<accession>A0A921UHK6</accession>
<name>A0A921UHK6_SORBI</name>
<reference evidence="1" key="1">
    <citation type="journal article" date="2019" name="BMC Genomics">
        <title>A new reference genome for Sorghum bicolor reveals high levels of sequence similarity between sweet and grain genotypes: implications for the genetics of sugar metabolism.</title>
        <authorList>
            <person name="Cooper E.A."/>
            <person name="Brenton Z.W."/>
            <person name="Flinn B.S."/>
            <person name="Jenkins J."/>
            <person name="Shu S."/>
            <person name="Flowers D."/>
            <person name="Luo F."/>
            <person name="Wang Y."/>
            <person name="Xia P."/>
            <person name="Barry K."/>
            <person name="Daum C."/>
            <person name="Lipzen A."/>
            <person name="Yoshinaga Y."/>
            <person name="Schmutz J."/>
            <person name="Saski C."/>
            <person name="Vermerris W."/>
            <person name="Kresovich S."/>
        </authorList>
    </citation>
    <scope>NUCLEOTIDE SEQUENCE</scope>
</reference>
<sequence length="71" mass="8226">MSILTLRGRPVLLNNNVSIRCFGGSYCCVPTRYWKEKRHTRPLRWDCDIKLGDLNLDINVAADSRSSGWTW</sequence>
<gene>
    <name evidence="1" type="ORF">BDA96_04G099500</name>
</gene>
<dbReference type="AlphaFoldDB" id="A0A921UHK6"/>
<comment type="caution">
    <text evidence="1">The sequence shown here is derived from an EMBL/GenBank/DDBJ whole genome shotgun (WGS) entry which is preliminary data.</text>
</comment>
<evidence type="ECO:0000313" key="1">
    <source>
        <dbReference type="EMBL" id="KAG0532332.1"/>
    </source>
</evidence>